<name>A0A415PQ81_9FIRM</name>
<proteinExistence type="predicted"/>
<sequence length="284" mass="33661">MELIERFTEEKYYSLQELYKEYNATIANAMWKEITAYRKGFQMCFSFFSTSVFIVLCKQVMMKTILAEESFMRFLLTAADDVALSKSEQLLYELHLDYENVEELRYACNLLGMDHVLECLTLLTMEIPFLLRVFLILQSDFQYKEQLLFLACNKQHNLSILPILLTLSLPMTSKKDKTRDYLTFLADFDLQIKQAMVSCNHSDSCYCELSAAALGQRYPDISQQALQFFVAHRKTNHYYTIAQYMEVCDVCYETARKSMERFVAMQWYNKRKMGKKFVYYIRKQ</sequence>
<dbReference type="Proteomes" id="UP000284868">
    <property type="component" value="Unassembled WGS sequence"/>
</dbReference>
<gene>
    <name evidence="1" type="ORF">DWZ83_02275</name>
</gene>
<dbReference type="OrthoDB" id="1649421at2"/>
<dbReference type="RefSeq" id="WP_022420581.1">
    <property type="nucleotide sequence ID" value="NZ_CAJKGD010000002.1"/>
</dbReference>
<reference evidence="1 2" key="1">
    <citation type="submission" date="2018-08" db="EMBL/GenBank/DDBJ databases">
        <title>A genome reference for cultivated species of the human gut microbiota.</title>
        <authorList>
            <person name="Zou Y."/>
            <person name="Xue W."/>
            <person name="Luo G."/>
        </authorList>
    </citation>
    <scope>NUCLEOTIDE SEQUENCE [LARGE SCALE GENOMIC DNA]</scope>
    <source>
        <strain evidence="1 2">AF35-6BH</strain>
    </source>
</reference>
<evidence type="ECO:0000313" key="2">
    <source>
        <dbReference type="Proteomes" id="UP000284868"/>
    </source>
</evidence>
<evidence type="ECO:0000313" key="1">
    <source>
        <dbReference type="EMBL" id="RHM14902.1"/>
    </source>
</evidence>
<comment type="caution">
    <text evidence="1">The sequence shown here is derived from an EMBL/GenBank/DDBJ whole genome shotgun (WGS) entry which is preliminary data.</text>
</comment>
<dbReference type="EMBL" id="QRPK01000006">
    <property type="protein sequence ID" value="RHM14902.1"/>
    <property type="molecule type" value="Genomic_DNA"/>
</dbReference>
<protein>
    <submittedName>
        <fullName evidence="1">Uncharacterized protein</fullName>
    </submittedName>
</protein>
<keyword evidence="2" id="KW-1185">Reference proteome</keyword>
<accession>A0A415PQ81</accession>
<dbReference type="AlphaFoldDB" id="A0A415PQ81"/>
<organism evidence="1 2">
    <name type="scientific">Amedibacillus dolichus</name>
    <dbReference type="NCBI Taxonomy" id="31971"/>
    <lineage>
        <taxon>Bacteria</taxon>
        <taxon>Bacillati</taxon>
        <taxon>Bacillota</taxon>
        <taxon>Erysipelotrichia</taxon>
        <taxon>Erysipelotrichales</taxon>
        <taxon>Erysipelotrichaceae</taxon>
        <taxon>Amedibacillus</taxon>
    </lineage>
</organism>